<proteinExistence type="predicted"/>
<evidence type="ECO:0000313" key="1">
    <source>
        <dbReference type="EMBL" id="CAD1820323.1"/>
    </source>
</evidence>
<dbReference type="EMBL" id="LR862140">
    <property type="protein sequence ID" value="CAD1820323.1"/>
    <property type="molecule type" value="Genomic_DNA"/>
</dbReference>
<name>A0A6V7NP14_ANACO</name>
<protein>
    <submittedName>
        <fullName evidence="1">Uncharacterized protein</fullName>
    </submittedName>
</protein>
<gene>
    <name evidence="1" type="ORF">CB5_LOCUS3534</name>
</gene>
<dbReference type="AlphaFoldDB" id="A0A6V7NP14"/>
<organism evidence="1">
    <name type="scientific">Ananas comosus var. bracteatus</name>
    <name type="common">red pineapple</name>
    <dbReference type="NCBI Taxonomy" id="296719"/>
    <lineage>
        <taxon>Eukaryota</taxon>
        <taxon>Viridiplantae</taxon>
        <taxon>Streptophyta</taxon>
        <taxon>Embryophyta</taxon>
        <taxon>Tracheophyta</taxon>
        <taxon>Spermatophyta</taxon>
        <taxon>Magnoliopsida</taxon>
        <taxon>Liliopsida</taxon>
        <taxon>Poales</taxon>
        <taxon>Bromeliaceae</taxon>
        <taxon>Bromelioideae</taxon>
        <taxon>Ananas</taxon>
    </lineage>
</organism>
<reference evidence="1" key="1">
    <citation type="submission" date="2020-07" db="EMBL/GenBank/DDBJ databases">
        <authorList>
            <person name="Lin J."/>
        </authorList>
    </citation>
    <scope>NUCLEOTIDE SEQUENCE</scope>
</reference>
<sequence length="161" mass="17160">MFAEGSKLAKRKICEKPNILCTVLRDFECRAPSVAPPVASIISQHPVAPTPDADDLLRSPEKAYIAFSLHLVSTTSANNHRELPHASNLCSLGRDPLPGTVPAGPPSARVADAAWTSCGHPRPARAEPESARGHELLLHRGRPPRLPLAAGDLPRTIATVP</sequence>
<accession>A0A6V7NP14</accession>